<name>A0AA35QXW3_GEOBA</name>
<evidence type="ECO:0000256" key="3">
    <source>
        <dbReference type="ARBA" id="ARBA00022989"/>
    </source>
</evidence>
<proteinExistence type="predicted"/>
<accession>A0AA35QXW3</accession>
<dbReference type="InterPro" id="IPR006634">
    <property type="entry name" value="TLC-dom"/>
</dbReference>
<dbReference type="SMART" id="SM00724">
    <property type="entry name" value="TLC"/>
    <property type="match status" value="1"/>
</dbReference>
<dbReference type="GO" id="GO:0055088">
    <property type="term" value="P:lipid homeostasis"/>
    <property type="evidence" value="ECO:0007669"/>
    <property type="project" value="TreeGrafter"/>
</dbReference>
<dbReference type="Pfam" id="PF03798">
    <property type="entry name" value="TRAM_LAG1_CLN8"/>
    <property type="match status" value="1"/>
</dbReference>
<dbReference type="Proteomes" id="UP001174909">
    <property type="component" value="Unassembled WGS sequence"/>
</dbReference>
<evidence type="ECO:0000256" key="4">
    <source>
        <dbReference type="ARBA" id="ARBA00023136"/>
    </source>
</evidence>
<comment type="caution">
    <text evidence="8">The sequence shown here is derived from an EMBL/GenBank/DDBJ whole genome shotgun (WGS) entry which is preliminary data.</text>
</comment>
<keyword evidence="9" id="KW-1185">Reference proteome</keyword>
<protein>
    <submittedName>
        <fullName evidence="8">TLC domain-containing protein 3A</fullName>
    </submittedName>
</protein>
<evidence type="ECO:0000313" key="9">
    <source>
        <dbReference type="Proteomes" id="UP001174909"/>
    </source>
</evidence>
<feature type="transmembrane region" description="Helical" evidence="6">
    <location>
        <begin position="180"/>
        <end position="200"/>
    </location>
</feature>
<keyword evidence="2 5" id="KW-0812">Transmembrane</keyword>
<reference evidence="8" key="1">
    <citation type="submission" date="2023-03" db="EMBL/GenBank/DDBJ databases">
        <authorList>
            <person name="Steffen K."/>
            <person name="Cardenas P."/>
        </authorList>
    </citation>
    <scope>NUCLEOTIDE SEQUENCE</scope>
</reference>
<evidence type="ECO:0000256" key="5">
    <source>
        <dbReference type="PROSITE-ProRule" id="PRU00205"/>
    </source>
</evidence>
<feature type="transmembrane region" description="Helical" evidence="6">
    <location>
        <begin position="121"/>
        <end position="138"/>
    </location>
</feature>
<evidence type="ECO:0000256" key="2">
    <source>
        <dbReference type="ARBA" id="ARBA00022692"/>
    </source>
</evidence>
<keyword evidence="4 5" id="KW-0472">Membrane</keyword>
<dbReference type="GO" id="GO:0005783">
    <property type="term" value="C:endoplasmic reticulum"/>
    <property type="evidence" value="ECO:0007669"/>
    <property type="project" value="TreeGrafter"/>
</dbReference>
<dbReference type="InterPro" id="IPR050846">
    <property type="entry name" value="TLCD"/>
</dbReference>
<feature type="domain" description="TLC" evidence="7">
    <location>
        <begin position="37"/>
        <end position="255"/>
    </location>
</feature>
<comment type="subcellular location">
    <subcellularLocation>
        <location evidence="1">Membrane</location>
        <topology evidence="1">Multi-pass membrane protein</topology>
    </subcellularLocation>
</comment>
<evidence type="ECO:0000259" key="7">
    <source>
        <dbReference type="PROSITE" id="PS50922"/>
    </source>
</evidence>
<feature type="transmembrane region" description="Helical" evidence="6">
    <location>
        <begin position="220"/>
        <end position="243"/>
    </location>
</feature>
<evidence type="ECO:0000256" key="6">
    <source>
        <dbReference type="SAM" id="Phobius"/>
    </source>
</evidence>
<gene>
    <name evidence="8" type="ORF">GBAR_LOCUS1644</name>
</gene>
<dbReference type="PANTHER" id="PTHR13439:SF66">
    <property type="entry name" value="BCDNA.GH12326"/>
    <property type="match status" value="1"/>
</dbReference>
<dbReference type="PANTHER" id="PTHR13439">
    <property type="entry name" value="CT120 PROTEIN"/>
    <property type="match status" value="1"/>
</dbReference>
<dbReference type="EMBL" id="CASHTH010000239">
    <property type="protein sequence ID" value="CAI7995176.1"/>
    <property type="molecule type" value="Genomic_DNA"/>
</dbReference>
<evidence type="ECO:0000313" key="8">
    <source>
        <dbReference type="EMBL" id="CAI7995176.1"/>
    </source>
</evidence>
<evidence type="ECO:0000256" key="1">
    <source>
        <dbReference type="ARBA" id="ARBA00004141"/>
    </source>
</evidence>
<organism evidence="8 9">
    <name type="scientific">Geodia barretti</name>
    <name type="common">Barrett's horny sponge</name>
    <dbReference type="NCBI Taxonomy" id="519541"/>
    <lineage>
        <taxon>Eukaryota</taxon>
        <taxon>Metazoa</taxon>
        <taxon>Porifera</taxon>
        <taxon>Demospongiae</taxon>
        <taxon>Heteroscleromorpha</taxon>
        <taxon>Tetractinellida</taxon>
        <taxon>Astrophorina</taxon>
        <taxon>Geodiidae</taxon>
        <taxon>Geodia</taxon>
    </lineage>
</organism>
<keyword evidence="3 6" id="KW-1133">Transmembrane helix</keyword>
<dbReference type="GO" id="GO:0016020">
    <property type="term" value="C:membrane"/>
    <property type="evidence" value="ECO:0007669"/>
    <property type="project" value="UniProtKB-SubCell"/>
</dbReference>
<dbReference type="AlphaFoldDB" id="A0AA35QXW3"/>
<dbReference type="PROSITE" id="PS50922">
    <property type="entry name" value="TLC"/>
    <property type="match status" value="1"/>
</dbReference>
<sequence>MLSPTLLISTAALYWSLRHLLQCFLQIPAVRLRLSEADVADVSTKVLSGLHASLASGAGLYIMWETMDDCIFSRSAAIAPFTYVGVSYMSCDVLAMYLTYCKTRRLSFTNTQSVSLFLKSRPLLVFHHLFLIFGYPLLVYDGLRKGMGDFLIGTLFLRELSSPLLSAAKIMRKIKMEGSVLYQVNGVALVLLFFLVRIASTPLTLLFYSSQHHDWSLVQALSAMRPICHLMLSAELTLQLYWFSQILSTASRRKTKPS</sequence>